<comment type="caution">
    <text evidence="4">The sequence shown here is derived from an EMBL/GenBank/DDBJ whole genome shotgun (WGS) entry which is preliminary data.</text>
</comment>
<gene>
    <name evidence="4" type="ORF">Ctob_002500</name>
</gene>
<evidence type="ECO:0000313" key="4">
    <source>
        <dbReference type="EMBL" id="KOO29169.1"/>
    </source>
</evidence>
<feature type="compositionally biased region" description="Low complexity" evidence="1">
    <location>
        <begin position="624"/>
        <end position="634"/>
    </location>
</feature>
<dbReference type="EMBL" id="JWZX01002453">
    <property type="protein sequence ID" value="KOO29169.1"/>
    <property type="molecule type" value="Genomic_DNA"/>
</dbReference>
<feature type="region of interest" description="Disordered" evidence="1">
    <location>
        <begin position="598"/>
        <end position="638"/>
    </location>
</feature>
<evidence type="ECO:0000313" key="5">
    <source>
        <dbReference type="Proteomes" id="UP000037460"/>
    </source>
</evidence>
<dbReference type="InterPro" id="IPR011009">
    <property type="entry name" value="Kinase-like_dom_sf"/>
</dbReference>
<protein>
    <recommendedName>
        <fullName evidence="6">Protein kinase domain-containing protein</fullName>
    </recommendedName>
</protein>
<dbReference type="Gene3D" id="1.10.510.10">
    <property type="entry name" value="Transferase(Phosphotransferase) domain 1"/>
    <property type="match status" value="1"/>
</dbReference>
<name>A0A0M0JRE1_9EUKA</name>
<organism evidence="4 5">
    <name type="scientific">Chrysochromulina tobinii</name>
    <dbReference type="NCBI Taxonomy" id="1460289"/>
    <lineage>
        <taxon>Eukaryota</taxon>
        <taxon>Haptista</taxon>
        <taxon>Haptophyta</taxon>
        <taxon>Prymnesiophyceae</taxon>
        <taxon>Prymnesiales</taxon>
        <taxon>Chrysochromulinaceae</taxon>
        <taxon>Chrysochromulina</taxon>
    </lineage>
</organism>
<reference evidence="5" key="1">
    <citation type="journal article" date="2015" name="PLoS Genet.">
        <title>Genome Sequence and Transcriptome Analyses of Chrysochromulina tobin: Metabolic Tools for Enhanced Algal Fitness in the Prominent Order Prymnesiales (Haptophyceae).</title>
        <authorList>
            <person name="Hovde B.T."/>
            <person name="Deodato C.R."/>
            <person name="Hunsperger H.M."/>
            <person name="Ryken S.A."/>
            <person name="Yost W."/>
            <person name="Jha R.K."/>
            <person name="Patterson J."/>
            <person name="Monnat R.J. Jr."/>
            <person name="Barlow S.B."/>
            <person name="Starkenburg S.R."/>
            <person name="Cattolico R.A."/>
        </authorList>
    </citation>
    <scope>NUCLEOTIDE SEQUENCE</scope>
    <source>
        <strain evidence="5">CCMP291</strain>
    </source>
</reference>
<dbReference type="InterPro" id="IPR036527">
    <property type="entry name" value="SCP2_sterol-bd_dom_sf"/>
</dbReference>
<dbReference type="InterPro" id="IPR051130">
    <property type="entry name" value="Mito_struct-func_regulator"/>
</dbReference>
<evidence type="ECO:0000256" key="1">
    <source>
        <dbReference type="SAM" id="MobiDB-lite"/>
    </source>
</evidence>
<dbReference type="OrthoDB" id="427480at2759"/>
<dbReference type="Proteomes" id="UP000037460">
    <property type="component" value="Unassembled WGS sequence"/>
</dbReference>
<feature type="domain" description="SCP2" evidence="2">
    <location>
        <begin position="33"/>
        <end position="113"/>
    </location>
</feature>
<dbReference type="Pfam" id="PF02036">
    <property type="entry name" value="SCP2"/>
    <property type="match status" value="1"/>
</dbReference>
<evidence type="ECO:0000259" key="2">
    <source>
        <dbReference type="Pfam" id="PF02036"/>
    </source>
</evidence>
<dbReference type="PANTHER" id="PTHR43173:SF3">
    <property type="entry name" value="ABC1 FAMILY PROTEIN"/>
    <property type="match status" value="1"/>
</dbReference>
<evidence type="ECO:0000259" key="3">
    <source>
        <dbReference type="Pfam" id="PF03109"/>
    </source>
</evidence>
<dbReference type="PANTHER" id="PTHR43173">
    <property type="entry name" value="ABC1 FAMILY PROTEIN"/>
    <property type="match status" value="1"/>
</dbReference>
<dbReference type="InterPro" id="IPR004147">
    <property type="entry name" value="ABC1_dom"/>
</dbReference>
<dbReference type="InterPro" id="IPR003033">
    <property type="entry name" value="SCP2_sterol-bd_dom"/>
</dbReference>
<dbReference type="InterPro" id="IPR012338">
    <property type="entry name" value="Beta-lactam/transpept-like"/>
</dbReference>
<dbReference type="CDD" id="cd05121">
    <property type="entry name" value="ABC1_ADCK3-like"/>
    <property type="match status" value="1"/>
</dbReference>
<proteinExistence type="predicted"/>
<accession>A0A0M0JRE1</accession>
<dbReference type="Gene3D" id="3.40.710.10">
    <property type="entry name" value="DD-peptidase/beta-lactamase superfamily"/>
    <property type="match status" value="1"/>
</dbReference>
<dbReference type="SUPFAM" id="SSF55718">
    <property type="entry name" value="SCP-like"/>
    <property type="match status" value="1"/>
</dbReference>
<feature type="domain" description="ABC1 atypical kinase-like" evidence="3">
    <location>
        <begin position="287"/>
        <end position="534"/>
    </location>
</feature>
<dbReference type="Gene3D" id="3.30.1050.10">
    <property type="entry name" value="SCP2 sterol-binding domain"/>
    <property type="match status" value="1"/>
</dbReference>
<dbReference type="SUPFAM" id="SSF56112">
    <property type="entry name" value="Protein kinase-like (PK-like)"/>
    <property type="match status" value="1"/>
</dbReference>
<sequence>MTVPSAKGDVDSIATTTFMNLRKRFKDDERPAGLPSAVVAMVIGDESWVIDLRDGLSAEQAVSRGEAEAPDVSIKISMADFAALLDGRLSAFKAYTSKRLVVTGEMRLLRSLSWLWEQPTEAPPQDQGATRVRVTDAKASGDHGTYRVQIEEGAACWSVWRRWRELKELTMALNADFGRGTPFNLPLPTLPITVRVMILFSRLLLTYWACNTISRRISRRSALGEADPRIATLWKRTHARASRLMRARFTALGGLFVKLSHYVAERSSVPLEITEQLAQVTDSPTVQPASVVVALLQEELGADDVSRLATISATPLAVASVSQVHVGWLQSGHKVAIKVQHPGLADTAAQDLWQVRRIARTLGWLDPWLDYTHIVDETCDKHAREVDFLLEATHLREIRANLLRASVSILVPEVLAATPRVLVLHLCEGKPLPIVEAEARARHGATEVSIDERRQRDLLLARVCEAWAVMVHVDGLFHCDPRPSNLLLQEVPGLGPLPVLVDFGLCKQLERGERLALSRAVHALIETDCDMLHEALATLGFRFRREPEPFELMRDLLATSLRSGCPGLSSAGLRSIRPCPLMKDAGLDVAELLASGLVTPKPGVPPSETSPQGDRSHEGPPSAPSATAAPSAPAESEGIDFGKLQGLKQLELLSTFNMKRLITSVLPGASAHGSAHGLAQLYAALTAGKLGVPSWLLAQAQQLAQPGKGPAGEPVRFGLGFQVGSCVEVAKVQGIEVGALVRPLDKFLEKIDKVDRTHKLFVLGHAAVGGTIGFCVPDRKVALAVTVSKLTPNKVAVKKLVELMMGEVGLGSPSGFW</sequence>
<keyword evidence="5" id="KW-1185">Reference proteome</keyword>
<evidence type="ECO:0008006" key="6">
    <source>
        <dbReference type="Google" id="ProtNLM"/>
    </source>
</evidence>
<dbReference type="AlphaFoldDB" id="A0A0M0JRE1"/>
<dbReference type="Pfam" id="PF03109">
    <property type="entry name" value="ABC1"/>
    <property type="match status" value="1"/>
</dbReference>